<evidence type="ECO:0000256" key="2">
    <source>
        <dbReference type="SAM" id="SignalP"/>
    </source>
</evidence>
<feature type="compositionally biased region" description="Basic and acidic residues" evidence="1">
    <location>
        <begin position="72"/>
        <end position="83"/>
    </location>
</feature>
<evidence type="ECO:0000313" key="4">
    <source>
        <dbReference type="Proteomes" id="UP001281003"/>
    </source>
</evidence>
<evidence type="ECO:0000256" key="1">
    <source>
        <dbReference type="SAM" id="MobiDB-lite"/>
    </source>
</evidence>
<dbReference type="AlphaFoldDB" id="A0AAE0PLT4"/>
<evidence type="ECO:0008006" key="5">
    <source>
        <dbReference type="Google" id="ProtNLM"/>
    </source>
</evidence>
<dbReference type="Proteomes" id="UP001281003">
    <property type="component" value="Unassembled WGS sequence"/>
</dbReference>
<protein>
    <recommendedName>
        <fullName evidence="5">Secreted protein</fullName>
    </recommendedName>
</protein>
<organism evidence="3 4">
    <name type="scientific">Sordaria brevicollis</name>
    <dbReference type="NCBI Taxonomy" id="83679"/>
    <lineage>
        <taxon>Eukaryota</taxon>
        <taxon>Fungi</taxon>
        <taxon>Dikarya</taxon>
        <taxon>Ascomycota</taxon>
        <taxon>Pezizomycotina</taxon>
        <taxon>Sordariomycetes</taxon>
        <taxon>Sordariomycetidae</taxon>
        <taxon>Sordariales</taxon>
        <taxon>Sordariaceae</taxon>
        <taxon>Sordaria</taxon>
    </lineage>
</organism>
<keyword evidence="2" id="KW-0732">Signal</keyword>
<proteinExistence type="predicted"/>
<dbReference type="EMBL" id="JAUTDP010000002">
    <property type="protein sequence ID" value="KAK3402252.1"/>
    <property type="molecule type" value="Genomic_DNA"/>
</dbReference>
<reference evidence="3" key="2">
    <citation type="submission" date="2023-07" db="EMBL/GenBank/DDBJ databases">
        <authorList>
            <consortium name="Lawrence Berkeley National Laboratory"/>
            <person name="Haridas S."/>
            <person name="Hensen N."/>
            <person name="Bonometti L."/>
            <person name="Westerberg I."/>
            <person name="Brannstrom I.O."/>
            <person name="Guillou S."/>
            <person name="Cros-Aarteil S."/>
            <person name="Calhoun S."/>
            <person name="Kuo A."/>
            <person name="Mondo S."/>
            <person name="Pangilinan J."/>
            <person name="Riley R."/>
            <person name="LaButti K."/>
            <person name="Andreopoulos B."/>
            <person name="Lipzen A."/>
            <person name="Chen C."/>
            <person name="Yanf M."/>
            <person name="Daum C."/>
            <person name="Ng V."/>
            <person name="Clum A."/>
            <person name="Steindorff A."/>
            <person name="Ohm R."/>
            <person name="Martin F."/>
            <person name="Silar P."/>
            <person name="Natvig D."/>
            <person name="Lalanne C."/>
            <person name="Gautier V."/>
            <person name="Ament-velasquez S.L."/>
            <person name="Kruys A."/>
            <person name="Hutchinson M.I."/>
            <person name="Powell A.J."/>
            <person name="Barry K."/>
            <person name="Miller A.N."/>
            <person name="Grigoriev I.V."/>
            <person name="Debuchy R."/>
            <person name="Gladieux P."/>
            <person name="Thoren M.H."/>
            <person name="Johannesson H."/>
        </authorList>
    </citation>
    <scope>NUCLEOTIDE SEQUENCE</scope>
    <source>
        <strain evidence="3">FGSC 1904</strain>
    </source>
</reference>
<feature type="chain" id="PRO_5042234362" description="Secreted protein" evidence="2">
    <location>
        <begin position="24"/>
        <end position="83"/>
    </location>
</feature>
<gene>
    <name evidence="3" type="ORF">B0T20DRAFT_403899</name>
</gene>
<reference evidence="3" key="1">
    <citation type="journal article" date="2023" name="Mol. Phylogenet. Evol.">
        <title>Genome-scale phylogeny and comparative genomics of the fungal order Sordariales.</title>
        <authorList>
            <person name="Hensen N."/>
            <person name="Bonometti L."/>
            <person name="Westerberg I."/>
            <person name="Brannstrom I.O."/>
            <person name="Guillou S."/>
            <person name="Cros-Aarteil S."/>
            <person name="Calhoun S."/>
            <person name="Haridas S."/>
            <person name="Kuo A."/>
            <person name="Mondo S."/>
            <person name="Pangilinan J."/>
            <person name="Riley R."/>
            <person name="LaButti K."/>
            <person name="Andreopoulos B."/>
            <person name="Lipzen A."/>
            <person name="Chen C."/>
            <person name="Yan M."/>
            <person name="Daum C."/>
            <person name="Ng V."/>
            <person name="Clum A."/>
            <person name="Steindorff A."/>
            <person name="Ohm R.A."/>
            <person name="Martin F."/>
            <person name="Silar P."/>
            <person name="Natvig D.O."/>
            <person name="Lalanne C."/>
            <person name="Gautier V."/>
            <person name="Ament-Velasquez S.L."/>
            <person name="Kruys A."/>
            <person name="Hutchinson M.I."/>
            <person name="Powell A.J."/>
            <person name="Barry K."/>
            <person name="Miller A.N."/>
            <person name="Grigoriev I.V."/>
            <person name="Debuchy R."/>
            <person name="Gladieux P."/>
            <person name="Hiltunen Thoren M."/>
            <person name="Johannesson H."/>
        </authorList>
    </citation>
    <scope>NUCLEOTIDE SEQUENCE</scope>
    <source>
        <strain evidence="3">FGSC 1904</strain>
    </source>
</reference>
<keyword evidence="4" id="KW-1185">Reference proteome</keyword>
<feature type="region of interest" description="Disordered" evidence="1">
    <location>
        <begin position="30"/>
        <end position="83"/>
    </location>
</feature>
<name>A0AAE0PLT4_SORBR</name>
<sequence>MTVAKFRALFSLALRSFLASTQLHVHRLAGAGMPAVKREGGTSSRTERGHSAAADAGTALDDRGCPWGKCPETCDSREGTLTD</sequence>
<comment type="caution">
    <text evidence="3">The sequence shown here is derived from an EMBL/GenBank/DDBJ whole genome shotgun (WGS) entry which is preliminary data.</text>
</comment>
<accession>A0AAE0PLT4</accession>
<feature type="compositionally biased region" description="Basic and acidic residues" evidence="1">
    <location>
        <begin position="36"/>
        <end position="50"/>
    </location>
</feature>
<feature type="signal peptide" evidence="2">
    <location>
        <begin position="1"/>
        <end position="23"/>
    </location>
</feature>
<evidence type="ECO:0000313" key="3">
    <source>
        <dbReference type="EMBL" id="KAK3402252.1"/>
    </source>
</evidence>